<keyword evidence="1" id="KW-0812">Transmembrane</keyword>
<keyword evidence="3" id="KW-1185">Reference proteome</keyword>
<protein>
    <recommendedName>
        <fullName evidence="4">Phosphatidate cytidylyltransferase</fullName>
    </recommendedName>
</protein>
<accession>A0ABQ3V1D1</accession>
<feature type="transmembrane region" description="Helical" evidence="1">
    <location>
        <begin position="28"/>
        <end position="53"/>
    </location>
</feature>
<comment type="caution">
    <text evidence="2">The sequence shown here is derived from an EMBL/GenBank/DDBJ whole genome shotgun (WGS) entry which is preliminary data.</text>
</comment>
<dbReference type="Proteomes" id="UP000654345">
    <property type="component" value="Unassembled WGS sequence"/>
</dbReference>
<proteinExistence type="predicted"/>
<gene>
    <name evidence="2" type="ORF">KSB_72030</name>
</gene>
<sequence length="127" mass="14164">MTGEKDLAPEMPSSSAKQSSQGRRAATIAVALPIVLLFVWLGGWFLFALLTFVLCMMTMELRSLMLQASHRPVLWFSFALALFLLASAMFPQQRLMLLSIGAGLALLLSFPLFFMRAPEQRPLNDWG</sequence>
<evidence type="ECO:0000313" key="2">
    <source>
        <dbReference type="EMBL" id="GHO58728.1"/>
    </source>
</evidence>
<organism evidence="2 3">
    <name type="scientific">Ktedonobacter robiniae</name>
    <dbReference type="NCBI Taxonomy" id="2778365"/>
    <lineage>
        <taxon>Bacteria</taxon>
        <taxon>Bacillati</taxon>
        <taxon>Chloroflexota</taxon>
        <taxon>Ktedonobacteria</taxon>
        <taxon>Ktedonobacterales</taxon>
        <taxon>Ktedonobacteraceae</taxon>
        <taxon>Ktedonobacter</taxon>
    </lineage>
</organism>
<keyword evidence="1" id="KW-0472">Membrane</keyword>
<dbReference type="EMBL" id="BNJG01000003">
    <property type="protein sequence ID" value="GHO58728.1"/>
    <property type="molecule type" value="Genomic_DNA"/>
</dbReference>
<evidence type="ECO:0008006" key="4">
    <source>
        <dbReference type="Google" id="ProtNLM"/>
    </source>
</evidence>
<keyword evidence="1" id="KW-1133">Transmembrane helix</keyword>
<evidence type="ECO:0000256" key="1">
    <source>
        <dbReference type="SAM" id="Phobius"/>
    </source>
</evidence>
<dbReference type="RefSeq" id="WP_201374978.1">
    <property type="nucleotide sequence ID" value="NZ_BNJG01000003.1"/>
</dbReference>
<reference evidence="2 3" key="1">
    <citation type="journal article" date="2021" name="Int. J. Syst. Evol. Microbiol.">
        <title>Reticulibacter mediterranei gen. nov., sp. nov., within the new family Reticulibacteraceae fam. nov., and Ktedonospora formicarum gen. nov., sp. nov., Ktedonobacter robiniae sp. nov., Dictyobacter formicarum sp. nov. and Dictyobacter arantiisoli sp. nov., belonging to the class Ktedonobacteria.</title>
        <authorList>
            <person name="Yabe S."/>
            <person name="Zheng Y."/>
            <person name="Wang C.M."/>
            <person name="Sakai Y."/>
            <person name="Abe K."/>
            <person name="Yokota A."/>
            <person name="Donadio S."/>
            <person name="Cavaletti L."/>
            <person name="Monciardini P."/>
        </authorList>
    </citation>
    <scope>NUCLEOTIDE SEQUENCE [LARGE SCALE GENOMIC DNA]</scope>
    <source>
        <strain evidence="2 3">SOSP1-30</strain>
    </source>
</reference>
<name>A0ABQ3V1D1_9CHLR</name>
<feature type="transmembrane region" description="Helical" evidence="1">
    <location>
        <begin position="73"/>
        <end position="90"/>
    </location>
</feature>
<feature type="transmembrane region" description="Helical" evidence="1">
    <location>
        <begin position="96"/>
        <end position="114"/>
    </location>
</feature>
<evidence type="ECO:0000313" key="3">
    <source>
        <dbReference type="Proteomes" id="UP000654345"/>
    </source>
</evidence>